<comment type="caution">
    <text evidence="6">The sequence shown here is derived from an EMBL/GenBank/DDBJ whole genome shotgun (WGS) entry which is preliminary data.</text>
</comment>
<evidence type="ECO:0000256" key="4">
    <source>
        <dbReference type="PROSITE-ProRule" id="PRU00703"/>
    </source>
</evidence>
<dbReference type="InterPro" id="IPR005170">
    <property type="entry name" value="Transptr-assoc_dom"/>
</dbReference>
<dbReference type="RefSeq" id="WP_377377764.1">
    <property type="nucleotide sequence ID" value="NZ_JBHSSW010000009.1"/>
</dbReference>
<dbReference type="PANTHER" id="PTHR22777:SF27">
    <property type="entry name" value="MAGNESIUM AND COBALT EFFLUX PROTEIN CORC"/>
    <property type="match status" value="1"/>
</dbReference>
<sequence>MRVEDVMIPRAEIIAIDEETDLPGLTRLFAETTHSRLPIYRETLDDPVGLVHIKDLVTVLAAQANGEETNVERPLTGMRRDLLYVPPSMRLPDLLLKMQSTRMHLALVVDEYGGTDGLVSLEDLVEQIVGEIEDEHDEEVPYITARGRGIWDVDARAEIPDFTEESGFDMSLPEYEDEIDTLGGVVFAIVGRIPQRGEIVRHPNGVDMEILEADTRRIKRIRLRCPVDS</sequence>
<dbReference type="Proteomes" id="UP001596303">
    <property type="component" value="Unassembled WGS sequence"/>
</dbReference>
<dbReference type="SMART" id="SM00116">
    <property type="entry name" value="CBS"/>
    <property type="match status" value="2"/>
</dbReference>
<dbReference type="SMART" id="SM01091">
    <property type="entry name" value="CorC_HlyC"/>
    <property type="match status" value="1"/>
</dbReference>
<evidence type="ECO:0000256" key="1">
    <source>
        <dbReference type="ARBA" id="ARBA00006446"/>
    </source>
</evidence>
<evidence type="ECO:0000256" key="3">
    <source>
        <dbReference type="ARBA" id="ARBA00023122"/>
    </source>
</evidence>
<feature type="domain" description="CBS" evidence="5">
    <location>
        <begin position="7"/>
        <end position="68"/>
    </location>
</feature>
<evidence type="ECO:0000259" key="5">
    <source>
        <dbReference type="PROSITE" id="PS51371"/>
    </source>
</evidence>
<evidence type="ECO:0000313" key="7">
    <source>
        <dbReference type="Proteomes" id="UP001596303"/>
    </source>
</evidence>
<dbReference type="Gene3D" id="3.30.465.10">
    <property type="match status" value="1"/>
</dbReference>
<reference evidence="7" key="1">
    <citation type="journal article" date="2019" name="Int. J. Syst. Evol. Microbiol.">
        <title>The Global Catalogue of Microorganisms (GCM) 10K type strain sequencing project: providing services to taxonomists for standard genome sequencing and annotation.</title>
        <authorList>
            <consortium name="The Broad Institute Genomics Platform"/>
            <consortium name="The Broad Institute Genome Sequencing Center for Infectious Disease"/>
            <person name="Wu L."/>
            <person name="Ma J."/>
        </authorList>
    </citation>
    <scope>NUCLEOTIDE SEQUENCE [LARGE SCALE GENOMIC DNA]</scope>
    <source>
        <strain evidence="7">CGMCC-1.15741</strain>
    </source>
</reference>
<evidence type="ECO:0000313" key="6">
    <source>
        <dbReference type="EMBL" id="MFC6198015.1"/>
    </source>
</evidence>
<dbReference type="SUPFAM" id="SSF56176">
    <property type="entry name" value="FAD-binding/transporter-associated domain-like"/>
    <property type="match status" value="1"/>
</dbReference>
<dbReference type="PROSITE" id="PS51371">
    <property type="entry name" value="CBS"/>
    <property type="match status" value="2"/>
</dbReference>
<dbReference type="InterPro" id="IPR046342">
    <property type="entry name" value="CBS_dom_sf"/>
</dbReference>
<accession>A0ABW1S8W9</accession>
<keyword evidence="7" id="KW-1185">Reference proteome</keyword>
<gene>
    <name evidence="6" type="ORF">ACFQDM_07995</name>
</gene>
<proteinExistence type="inferred from homology"/>
<dbReference type="InterPro" id="IPR000644">
    <property type="entry name" value="CBS_dom"/>
</dbReference>
<dbReference type="Gene3D" id="3.10.580.10">
    <property type="entry name" value="CBS-domain"/>
    <property type="match status" value="1"/>
</dbReference>
<keyword evidence="3 4" id="KW-0129">CBS domain</keyword>
<organism evidence="6 7">
    <name type="scientific">Ponticaulis profundi</name>
    <dbReference type="NCBI Taxonomy" id="2665222"/>
    <lineage>
        <taxon>Bacteria</taxon>
        <taxon>Pseudomonadati</taxon>
        <taxon>Pseudomonadota</taxon>
        <taxon>Alphaproteobacteria</taxon>
        <taxon>Hyphomonadales</taxon>
        <taxon>Hyphomonadaceae</taxon>
        <taxon>Ponticaulis</taxon>
    </lineage>
</organism>
<evidence type="ECO:0000256" key="2">
    <source>
        <dbReference type="ARBA" id="ARBA00022737"/>
    </source>
</evidence>
<dbReference type="CDD" id="cd04590">
    <property type="entry name" value="CBS_pair_CorC_HlyC_assoc"/>
    <property type="match status" value="1"/>
</dbReference>
<keyword evidence="2" id="KW-0677">Repeat</keyword>
<dbReference type="InterPro" id="IPR016169">
    <property type="entry name" value="FAD-bd_PCMH_sub2"/>
</dbReference>
<name>A0ABW1S8W9_9PROT</name>
<dbReference type="InterPro" id="IPR044751">
    <property type="entry name" value="Ion_transp-like_CBS"/>
</dbReference>
<dbReference type="Pfam" id="PF03471">
    <property type="entry name" value="CorC_HlyC"/>
    <property type="match status" value="1"/>
</dbReference>
<dbReference type="PANTHER" id="PTHR22777">
    <property type="entry name" value="HEMOLYSIN-RELATED"/>
    <property type="match status" value="1"/>
</dbReference>
<dbReference type="InterPro" id="IPR036318">
    <property type="entry name" value="FAD-bd_PCMH-like_sf"/>
</dbReference>
<protein>
    <submittedName>
        <fullName evidence="6">Hemolysin family protein</fullName>
    </submittedName>
</protein>
<comment type="similarity">
    <text evidence="1">Belongs to the UPF0053 family. Hemolysin C subfamily.</text>
</comment>
<dbReference type="EMBL" id="JBHSSW010000009">
    <property type="protein sequence ID" value="MFC6198015.1"/>
    <property type="molecule type" value="Genomic_DNA"/>
</dbReference>
<dbReference type="SUPFAM" id="SSF54631">
    <property type="entry name" value="CBS-domain pair"/>
    <property type="match status" value="1"/>
</dbReference>
<feature type="domain" description="CBS" evidence="5">
    <location>
        <begin position="78"/>
        <end position="138"/>
    </location>
</feature>
<dbReference type="Pfam" id="PF00571">
    <property type="entry name" value="CBS"/>
    <property type="match status" value="2"/>
</dbReference>